<dbReference type="PROSITE" id="PS50231">
    <property type="entry name" value="RICIN_B_LECTIN"/>
    <property type="match status" value="1"/>
</dbReference>
<dbReference type="OrthoDB" id="177947at2"/>
<dbReference type="GO" id="GO:0004553">
    <property type="term" value="F:hydrolase activity, hydrolyzing O-glycosyl compounds"/>
    <property type="evidence" value="ECO:0007669"/>
    <property type="project" value="InterPro"/>
</dbReference>
<evidence type="ECO:0000313" key="7">
    <source>
        <dbReference type="EMBL" id="AWB69253.1"/>
    </source>
</evidence>
<feature type="domain" description="Ricin B lectin" evidence="6">
    <location>
        <begin position="466"/>
        <end position="540"/>
    </location>
</feature>
<feature type="domain" description="Ricin B lectin" evidence="6">
    <location>
        <begin position="370"/>
        <end position="455"/>
    </location>
</feature>
<dbReference type="GO" id="GO:0005975">
    <property type="term" value="P:carbohydrate metabolic process"/>
    <property type="evidence" value="ECO:0007669"/>
    <property type="project" value="InterPro"/>
</dbReference>
<comment type="similarity">
    <text evidence="1">Belongs to the glycosyl hydrolase 43 family.</text>
</comment>
<dbReference type="CDD" id="cd00161">
    <property type="entry name" value="beta-trefoil_Ricin-like"/>
    <property type="match status" value="1"/>
</dbReference>
<keyword evidence="7" id="KW-0614">Plasmid</keyword>
<evidence type="ECO:0000256" key="5">
    <source>
        <dbReference type="PIRSR" id="PIRSR606710-2"/>
    </source>
</evidence>
<name>A0A2S0VYI0_9ALTE</name>
<dbReference type="CDD" id="cd18820">
    <property type="entry name" value="GH43_LbAraf43-like"/>
    <property type="match status" value="1"/>
</dbReference>
<dbReference type="Pfam" id="PF04616">
    <property type="entry name" value="Glyco_hydro_43"/>
    <property type="match status" value="1"/>
</dbReference>
<evidence type="ECO:0000256" key="2">
    <source>
        <dbReference type="ARBA" id="ARBA00022729"/>
    </source>
</evidence>
<dbReference type="KEGG" id="cate:C2869_21790"/>
<dbReference type="PANTHER" id="PTHR43817:SF1">
    <property type="entry name" value="HYDROLASE, FAMILY 43, PUTATIVE (AFU_ORTHOLOGUE AFUA_3G01660)-RELATED"/>
    <property type="match status" value="1"/>
</dbReference>
<dbReference type="Pfam" id="PF14200">
    <property type="entry name" value="RicinB_lectin_2"/>
    <property type="match status" value="2"/>
</dbReference>
<keyword evidence="8" id="KW-1185">Reference proteome</keyword>
<feature type="site" description="Important for catalytic activity, responsible for pKa modulation of the active site Glu and correct orientation of both the proton donor and substrate" evidence="5">
    <location>
        <position position="143"/>
    </location>
</feature>
<dbReference type="EMBL" id="CP026605">
    <property type="protein sequence ID" value="AWB69253.1"/>
    <property type="molecule type" value="Genomic_DNA"/>
</dbReference>
<gene>
    <name evidence="7" type="ORF">C2869_21790</name>
</gene>
<dbReference type="SUPFAM" id="SSF50370">
    <property type="entry name" value="Ricin B-like lectins"/>
    <property type="match status" value="2"/>
</dbReference>
<keyword evidence="4" id="KW-0326">Glycosidase</keyword>
<dbReference type="InterPro" id="IPR000772">
    <property type="entry name" value="Ricin_B_lectin"/>
</dbReference>
<evidence type="ECO:0000313" key="8">
    <source>
        <dbReference type="Proteomes" id="UP000244441"/>
    </source>
</evidence>
<evidence type="ECO:0000256" key="3">
    <source>
        <dbReference type="ARBA" id="ARBA00022801"/>
    </source>
</evidence>
<keyword evidence="3" id="KW-0378">Hydrolase</keyword>
<dbReference type="CDD" id="cd23457">
    <property type="entry name" value="beta-trefoil_Ricin_SaAF-like"/>
    <property type="match status" value="1"/>
</dbReference>
<accession>A0A2S0VYI0</accession>
<evidence type="ECO:0000256" key="1">
    <source>
        <dbReference type="ARBA" id="ARBA00009865"/>
    </source>
</evidence>
<dbReference type="PANTHER" id="PTHR43817">
    <property type="entry name" value="GLYCOSYL HYDROLASE"/>
    <property type="match status" value="1"/>
</dbReference>
<evidence type="ECO:0000256" key="4">
    <source>
        <dbReference type="ARBA" id="ARBA00023295"/>
    </source>
</evidence>
<dbReference type="InterPro" id="IPR023296">
    <property type="entry name" value="Glyco_hydro_beta-prop_sf"/>
</dbReference>
<dbReference type="InterPro" id="IPR035992">
    <property type="entry name" value="Ricin_B-like_lectins"/>
</dbReference>
<reference evidence="7 8" key="1">
    <citation type="submission" date="2018-01" db="EMBL/GenBank/DDBJ databases">
        <title>Genome sequence of a Cantenovulum-like bacteria.</title>
        <authorList>
            <person name="Tan W.R."/>
            <person name="Lau N.-S."/>
            <person name="Go F."/>
            <person name="Amirul A.-A.A."/>
        </authorList>
    </citation>
    <scope>NUCLEOTIDE SEQUENCE [LARGE SCALE GENOMIC DNA]</scope>
    <source>
        <strain evidence="7 8">CCB-QB4</strain>
        <plasmid evidence="8">Plasmid unnamed1</plasmid>
    </source>
</reference>
<evidence type="ECO:0000259" key="6">
    <source>
        <dbReference type="Pfam" id="PF14200"/>
    </source>
</evidence>
<dbReference type="SUPFAM" id="SSF75005">
    <property type="entry name" value="Arabinanase/levansucrase/invertase"/>
    <property type="match status" value="1"/>
</dbReference>
<dbReference type="Proteomes" id="UP000244441">
    <property type="component" value="Plasmid unnamed1"/>
</dbReference>
<protein>
    <submittedName>
        <fullName evidence="7">Alpha-N-arabinofuranosidase</fullName>
    </submittedName>
</protein>
<dbReference type="InterPro" id="IPR006710">
    <property type="entry name" value="Glyco_hydro_43"/>
</dbReference>
<dbReference type="Gene3D" id="2.80.10.50">
    <property type="match status" value="2"/>
</dbReference>
<organism evidence="7 8">
    <name type="scientific">Saccharobesus litoralis</name>
    <dbReference type="NCBI Taxonomy" id="2172099"/>
    <lineage>
        <taxon>Bacteria</taxon>
        <taxon>Pseudomonadati</taxon>
        <taxon>Pseudomonadota</taxon>
        <taxon>Gammaproteobacteria</taxon>
        <taxon>Alteromonadales</taxon>
        <taxon>Alteromonadaceae</taxon>
        <taxon>Saccharobesus</taxon>
    </lineage>
</organism>
<keyword evidence="2" id="KW-0732">Signal</keyword>
<dbReference type="Gene3D" id="2.115.10.20">
    <property type="entry name" value="Glycosyl hydrolase domain, family 43"/>
    <property type="match status" value="1"/>
</dbReference>
<proteinExistence type="inferred from homology"/>
<geneLocation type="plasmid" evidence="7">
    <name>unnamed1</name>
</geneLocation>
<sequence length="614" mass="68712">MTAKQASVDDKSLQIAADTFANPLFRNGADPWMHYFEGNYYLTTTTWTSQLVMRKSPTIAGLVDAPAHYIWSGSDPSRAFNFWAFEFHPLQRPEGLRWYVIITSGVKEHFGGQRNHILESEGSDPMGPYIYKGTPMPDHWNIDGSYFEHNGELYFTWSEWDGPEQVNLVSKMTNPWTLVGERNIITRPKYDWERSGLPVNEGPEIIKHKGRVFLTHSASFCNTEDYKLAVVELVGDDPVKPESWKKFDKPFFEKANGVYGPGHHGFFTSPDGSEEWLIYHGNSSPTDGCSGTRSARAQPFTWTDDGLPNFGEPLMDRQQLPVPSGEQGPLTANVQGVKYKIVNRQANLCLVANEAGEVSVADCDTANNTANNEWVVDPANDGTYRFVNSAFGTFVSQQNCATDSLAVKTGPWISSNCQRWFVDASELGWFRFANAESLSHLQIADCGKEAGNAVTTGGDRFSQCTDWRLEPVSTLAIVNANSGRVVSVDDCSKQADANLSQHEYQDLACQKWQAKPTENGFYTFRSLNTDNLCLAVNGVSDGLQDIADNLVQAPCNEKDSEWRFELLENGALRMVSHYGLAMKVEGCSLQNGDNMMQLVWKDTICQHFYFREVD</sequence>
<dbReference type="AlphaFoldDB" id="A0A2S0VYI0"/>